<feature type="signal peptide" evidence="2">
    <location>
        <begin position="1"/>
        <end position="17"/>
    </location>
</feature>
<dbReference type="Gene3D" id="3.40.50.410">
    <property type="entry name" value="von Willebrand factor, type A domain"/>
    <property type="match status" value="1"/>
</dbReference>
<comment type="caution">
    <text evidence="3">The sequence shown here is derived from an EMBL/GenBank/DDBJ whole genome shotgun (WGS) entry which is preliminary data.</text>
</comment>
<proteinExistence type="predicted"/>
<accession>A0A919KBD8</accession>
<dbReference type="EMBL" id="BOMV01000080">
    <property type="protein sequence ID" value="GIF00197.1"/>
    <property type="molecule type" value="Genomic_DNA"/>
</dbReference>
<gene>
    <name evidence="3" type="ORF">Ari01nite_76610</name>
</gene>
<evidence type="ECO:0000256" key="1">
    <source>
        <dbReference type="SAM" id="Phobius"/>
    </source>
</evidence>
<sequence>MLLVVVTQPLAARPAAAAVPLPVAGVLTAGGQTALVVDLSASTRPGRRGVTVTAGGVRQRAELIPVMSDGLAVPLVVDTSSVGAVTLPAWLSAAARFVLEAPSGCQTVVITDHEPATTITPPLRGPTEVIRALTAVRASGPRDTAAALSLAARQFPQAGTGRRVVVLYTTAPDAGGPSAATLAARFRSGGTILVVVGTDGAEYWSAAAAPTGGFFAPAGRPVVVPALDQVESTLSGRYLVRFATPATLPATVAVRVDTGDLTLSGDVVVPLPPPPDAGESTASPTLPWSMAITVTVAAIVALTLLLVLRSRRPRVPLGPPGLTSVFRGRAAVPAPRILGRAAIPLDVRQRALIPPPTGEEDAQA</sequence>
<keyword evidence="2" id="KW-0732">Signal</keyword>
<evidence type="ECO:0000313" key="3">
    <source>
        <dbReference type="EMBL" id="GIF00197.1"/>
    </source>
</evidence>
<evidence type="ECO:0000313" key="4">
    <source>
        <dbReference type="Proteomes" id="UP000636960"/>
    </source>
</evidence>
<protein>
    <recommendedName>
        <fullName evidence="5">VWFA domain-containing protein</fullName>
    </recommendedName>
</protein>
<dbReference type="InterPro" id="IPR036465">
    <property type="entry name" value="vWFA_dom_sf"/>
</dbReference>
<dbReference type="RefSeq" id="WP_203787701.1">
    <property type="nucleotide sequence ID" value="NZ_BOMV01000080.1"/>
</dbReference>
<dbReference type="AlphaFoldDB" id="A0A919KBD8"/>
<feature type="transmembrane region" description="Helical" evidence="1">
    <location>
        <begin position="288"/>
        <end position="308"/>
    </location>
</feature>
<feature type="chain" id="PRO_5036951602" description="VWFA domain-containing protein" evidence="2">
    <location>
        <begin position="18"/>
        <end position="364"/>
    </location>
</feature>
<evidence type="ECO:0000256" key="2">
    <source>
        <dbReference type="SAM" id="SignalP"/>
    </source>
</evidence>
<name>A0A919KBD8_9ACTN</name>
<reference evidence="3" key="1">
    <citation type="submission" date="2021-01" db="EMBL/GenBank/DDBJ databases">
        <title>Whole genome shotgun sequence of Actinoplanes rishiriensis NBRC 108556.</title>
        <authorList>
            <person name="Komaki H."/>
            <person name="Tamura T."/>
        </authorList>
    </citation>
    <scope>NUCLEOTIDE SEQUENCE</scope>
    <source>
        <strain evidence="3">NBRC 108556</strain>
    </source>
</reference>
<dbReference type="SUPFAM" id="SSF53300">
    <property type="entry name" value="vWA-like"/>
    <property type="match status" value="1"/>
</dbReference>
<keyword evidence="1" id="KW-1133">Transmembrane helix</keyword>
<dbReference type="Proteomes" id="UP000636960">
    <property type="component" value="Unassembled WGS sequence"/>
</dbReference>
<keyword evidence="4" id="KW-1185">Reference proteome</keyword>
<keyword evidence="1" id="KW-0472">Membrane</keyword>
<keyword evidence="1" id="KW-0812">Transmembrane</keyword>
<organism evidence="3 4">
    <name type="scientific">Paractinoplanes rishiriensis</name>
    <dbReference type="NCBI Taxonomy" id="1050105"/>
    <lineage>
        <taxon>Bacteria</taxon>
        <taxon>Bacillati</taxon>
        <taxon>Actinomycetota</taxon>
        <taxon>Actinomycetes</taxon>
        <taxon>Micromonosporales</taxon>
        <taxon>Micromonosporaceae</taxon>
        <taxon>Paractinoplanes</taxon>
    </lineage>
</organism>
<evidence type="ECO:0008006" key="5">
    <source>
        <dbReference type="Google" id="ProtNLM"/>
    </source>
</evidence>